<evidence type="ECO:0000313" key="4">
    <source>
        <dbReference type="EMBL" id="MBE7525100.1"/>
    </source>
</evidence>
<feature type="signal peptide" evidence="2">
    <location>
        <begin position="1"/>
        <end position="22"/>
    </location>
</feature>
<reference evidence="4" key="1">
    <citation type="submission" date="2020-05" db="EMBL/GenBank/DDBJ databases">
        <title>High-Quality Genomes of Partial-Nitritation/Anammox System by Hierarchical Clustering Based Hybrid Assembly.</title>
        <authorList>
            <person name="Liu L."/>
            <person name="Wang Y."/>
            <person name="Che Y."/>
            <person name="Chen Y."/>
            <person name="Xia Y."/>
            <person name="Luo R."/>
            <person name="Cheng S.H."/>
            <person name="Zheng C."/>
            <person name="Zhang T."/>
        </authorList>
    </citation>
    <scope>NUCLEOTIDE SEQUENCE</scope>
    <source>
        <strain evidence="4">H1_PAT1</strain>
    </source>
</reference>
<organism evidence="4 5">
    <name type="scientific">candidate division WWE3 bacterium</name>
    <dbReference type="NCBI Taxonomy" id="2053526"/>
    <lineage>
        <taxon>Bacteria</taxon>
        <taxon>Katanobacteria</taxon>
    </lineage>
</organism>
<name>A0A928Y4R6_UNCKA</name>
<dbReference type="AlphaFoldDB" id="A0A928Y4R6"/>
<dbReference type="InterPro" id="IPR013783">
    <property type="entry name" value="Ig-like_fold"/>
</dbReference>
<dbReference type="Gene3D" id="2.60.40.10">
    <property type="entry name" value="Immunoglobulins"/>
    <property type="match status" value="1"/>
</dbReference>
<dbReference type="InterPro" id="IPR008964">
    <property type="entry name" value="Invasin/intimin_cell_adhesion"/>
</dbReference>
<dbReference type="SUPFAM" id="SSF49373">
    <property type="entry name" value="Invasin/intimin cell-adhesion fragments"/>
    <property type="match status" value="1"/>
</dbReference>
<feature type="domain" description="Big-1" evidence="3">
    <location>
        <begin position="30"/>
        <end position="113"/>
    </location>
</feature>
<dbReference type="EMBL" id="JABTTY010000001">
    <property type="protein sequence ID" value="MBE7525100.1"/>
    <property type="molecule type" value="Genomic_DNA"/>
</dbReference>
<protein>
    <recommendedName>
        <fullName evidence="3">Big-1 domain-containing protein</fullName>
    </recommendedName>
</protein>
<evidence type="ECO:0000259" key="3">
    <source>
        <dbReference type="Pfam" id="PF02369"/>
    </source>
</evidence>
<comment type="caution">
    <text evidence="4">The sequence shown here is derived from an EMBL/GenBank/DDBJ whole genome shotgun (WGS) entry which is preliminary data.</text>
</comment>
<dbReference type="InterPro" id="IPR003344">
    <property type="entry name" value="Big_1_dom"/>
</dbReference>
<dbReference type="Pfam" id="PF02369">
    <property type="entry name" value="Big_1"/>
    <property type="match status" value="1"/>
</dbReference>
<keyword evidence="2" id="KW-0732">Signal</keyword>
<accession>A0A928Y4R6</accession>
<evidence type="ECO:0000256" key="2">
    <source>
        <dbReference type="SAM" id="SignalP"/>
    </source>
</evidence>
<evidence type="ECO:0000313" key="5">
    <source>
        <dbReference type="Proteomes" id="UP000710385"/>
    </source>
</evidence>
<sequence>MLKRLCVFVAAVCLAAPAFALAAQIDYQNSTVGIDKAEIEADGIEYAIVTVVLRDMNLGSVVGANVTLQSSRGSEDTITILNNVTDLFGRAKFKITSLKKGGSVFTAIVDGQALVRQAALSVSGGIAVALNDGDLIKIPDDGDPLTQSDTAVYYYAKDGKRYVFPNEKTYFTWYPSFSNVKIIPLDQMSLIPIGGNVTYRPGTRMLKFQTDVKTYVVSRGGILRWLKDESVAQGIFGANWNQYIDDIPESFYVNYEFGEPVANSLDYVPDIVRNSVQSIGVDKSIQ</sequence>
<proteinExistence type="inferred from homology"/>
<comment type="similarity">
    <text evidence="1">Belongs to the intimin/invasin family.</text>
</comment>
<dbReference type="Proteomes" id="UP000710385">
    <property type="component" value="Unassembled WGS sequence"/>
</dbReference>
<evidence type="ECO:0000256" key="1">
    <source>
        <dbReference type="ARBA" id="ARBA00010116"/>
    </source>
</evidence>
<gene>
    <name evidence="4" type="ORF">HS096_01760</name>
</gene>
<feature type="chain" id="PRO_5036953096" description="Big-1 domain-containing protein" evidence="2">
    <location>
        <begin position="23"/>
        <end position="286"/>
    </location>
</feature>